<evidence type="ECO:0000259" key="2">
    <source>
        <dbReference type="PROSITE" id="PS50022"/>
    </source>
</evidence>
<evidence type="ECO:0000256" key="1">
    <source>
        <dbReference type="SAM" id="SignalP"/>
    </source>
</evidence>
<dbReference type="InterPro" id="IPR035992">
    <property type="entry name" value="Ricin_B-like_lectins"/>
</dbReference>
<dbReference type="RefSeq" id="XP_067067283.1">
    <property type="nucleotide sequence ID" value="XM_067210757.1"/>
</dbReference>
<evidence type="ECO:0000313" key="5">
    <source>
        <dbReference type="Proteomes" id="UP000186804"/>
    </source>
</evidence>
<dbReference type="SUPFAM" id="SSF69848">
    <property type="entry name" value="LCCL domain"/>
    <property type="match status" value="1"/>
</dbReference>
<dbReference type="InterPro" id="IPR051957">
    <property type="entry name" value="CRISP-LCCL_domain"/>
</dbReference>
<dbReference type="PROSITE" id="PS50022">
    <property type="entry name" value="FA58C_3"/>
    <property type="match status" value="1"/>
</dbReference>
<dbReference type="SUPFAM" id="SSF49785">
    <property type="entry name" value="Galactose-binding domain-like"/>
    <property type="match status" value="1"/>
</dbReference>
<dbReference type="Gene3D" id="2.80.10.50">
    <property type="match status" value="1"/>
</dbReference>
<organism evidence="4 5">
    <name type="scientific">Cryptosporidium andersoni</name>
    <dbReference type="NCBI Taxonomy" id="117008"/>
    <lineage>
        <taxon>Eukaryota</taxon>
        <taxon>Sar</taxon>
        <taxon>Alveolata</taxon>
        <taxon>Apicomplexa</taxon>
        <taxon>Conoidasida</taxon>
        <taxon>Coccidia</taxon>
        <taxon>Eucoccidiorida</taxon>
        <taxon>Eimeriorina</taxon>
        <taxon>Cryptosporidiidae</taxon>
        <taxon>Cryptosporidium</taxon>
    </lineage>
</organism>
<evidence type="ECO:0000313" key="4">
    <source>
        <dbReference type="EMBL" id="OII74416.1"/>
    </source>
</evidence>
<keyword evidence="1" id="KW-0732">Signal</keyword>
<feature type="signal peptide" evidence="1">
    <location>
        <begin position="1"/>
        <end position="25"/>
    </location>
</feature>
<dbReference type="GeneID" id="92364701"/>
<proteinExistence type="predicted"/>
<keyword evidence="5" id="KW-1185">Reference proteome</keyword>
<gene>
    <name evidence="4" type="ORF">cand_005160</name>
</gene>
<sequence length="1644" mass="182563">MWKVRIEGFTIVLLVFGLYSSGVGSIKQNIDTTIANTNLVPNNEESSPSTIDSQLSNETKIHEVKVFEADVTNGGNLNNKIPASTSKISKAYNPLKSGELFIIPLNNAIADNYYHRLGSDGVEMFLPENGIKRGVTHWLSDGNAVKNDIVHFTGILLEPTLVSGILINWASTPGEVRIDVSKDGSNFQEAVGWTKNRLASKEMEQKLYFKEHPIKIQKVRIGMRIPTFNFFGINFAGLLVIGSSIVQFTSGITTMTEEYCLQIEDGNIHKVGAELVLGSCIEAIASGDSREIFGFNNKGQIFNPVSKLCIQLEDNNVRTGNTLVLDECSYTMDGRGLFELLPNNQLRLMRGGNLCLSSPGDKTGIINVALNAAASASSIRRTEPEYSPSMAVDNKDSTFWLSEDILENSSSEVYFKLDLGVVLKLQDIYIDWKYPASAFSIELSSDNITYTPVISISNNGLSSTGYSLEGRKARYVKIALLSLENSINKKSVYGIKQVRIFSTTMRSIVEDCNIAKEHQDGRDKVFPQPVVGENYAPGLSLKSQGEIIKKRLIEVQGLSGHISTLLPKLETCKSTASGREVTLKTQVNKLGLLSEQLEKLVYDYSLEYKFTKPLIGNSYLFPAEDCVAIKDDRKGHVLSGFFYVKPFCTTKPIRVFCDMDTGNTIYPVEAHANSARSVMSVCSQVGLKPLLLRDKKKSIKGIKLMLKMMGVNKDRRVIPLTHDYGCDYGETCAAQFLQLDSHIQSFISVSESSKPEIVLCSPNTNFQYANDAINLECNSRFADILALNKAPLLASILVKCPTTCNPESDGVVIGTDVYRDDSSVCISAMHANTLNRNTGLLQITPIEGLDSYGATKRFGVSSISYLGKKWSKSFVTSKYESLCPYNSSLSMLLSFIQLESKRENDPPTNMTYSDSMILPLGLGTAVDTFEAINRIKRYMNIIGGISYTPAMKEIIGGSQVLVSRVRSKLKPTQIVDYHTRLAADNILLKLHTVSNILYYHMENLLETIVEHENLLKEVMELKATQTGFNSFDMPISNFIHFGELFEEWDSPGVTEGVGNWRILYEPIGGGGRSGLLGQTSPVGPPTSSKQLAIGTFARLKYKKFYDIDYNTDVYIDSYEGSIGLTFRMINFERYYLLEFSQQKSGGFKRLIRVIDGEKKLLGTKYDGGYISGSWYHVRILLSGPRIQVWVSTEISQIDEEKKYSSPVKVFDIYDNWILSGSIGFFSSGIKGGVYFDNIHVQAKPCTKSSSLGSLLSSHPPAAPVCSNYKSGSFGGVHNEFMFIDPEYSYNGPSNWEFRSNIGGLQTRSLVQTSNIHSISSDKIGTHAILGGNRQCNTGIYEYSFFPQCPDGIIGGIIHYKSSSSYMIFEMGSHYSRIRVIENGVIRTLAMNMLVGYQLGTWNNIEIQFGTLGTSILASTNNYGKTQLLYTGSPLGLYDGSVGLSTYKCPGVAFQSIQLRPLTIGTAIAGLFLEEAQNTNITQSDSSITNIDFSSNTKSPNCTAIHTRDRKEDCERLLGDDQCEANYCSYCCENSMERTYTELLRCKQDCHKQDTEYEQSKLILKTLDTCHSEESINLYIEKCQRVPAANIEAQQTWTNQFVCFVDLCYMCCNTQLSESEVDKTSLAECYLQCILLDYKNIPVSL</sequence>
<dbReference type="Proteomes" id="UP000186804">
    <property type="component" value="Unassembled WGS sequence"/>
</dbReference>
<dbReference type="PROSITE" id="PS50231">
    <property type="entry name" value="RICIN_B_LECTIN"/>
    <property type="match status" value="1"/>
</dbReference>
<feature type="domain" description="LCCL" evidence="3">
    <location>
        <begin position="771"/>
        <end position="864"/>
    </location>
</feature>
<feature type="domain" description="F5/8 type C" evidence="2">
    <location>
        <begin position="355"/>
        <end position="478"/>
    </location>
</feature>
<dbReference type="Gene3D" id="2.170.130.20">
    <property type="entry name" value="LCCL-like domain"/>
    <property type="match status" value="1"/>
</dbReference>
<dbReference type="OrthoDB" id="414826at2759"/>
<accession>A0A1J4MJK7</accession>
<dbReference type="SUPFAM" id="SSF50370">
    <property type="entry name" value="Ricin B-like lectins"/>
    <property type="match status" value="1"/>
</dbReference>
<reference evidence="4 5" key="1">
    <citation type="submission" date="2016-10" db="EMBL/GenBank/DDBJ databases">
        <title>Reductive evolution of mitochondrial metabolism and differential evolution of invasion-related proteins in Cryptosporidium.</title>
        <authorList>
            <person name="Liu S."/>
            <person name="Roellig D.M."/>
            <person name="Guo Y."/>
            <person name="Li N."/>
            <person name="Frace M.A."/>
            <person name="Tang K."/>
            <person name="Zhang L."/>
            <person name="Feng Y."/>
            <person name="Xiao L."/>
        </authorList>
    </citation>
    <scope>NUCLEOTIDE SEQUENCE [LARGE SCALE GENOMIC DNA]</scope>
    <source>
        <strain evidence="4">30847</strain>
    </source>
</reference>
<feature type="chain" id="PRO_5012068661" evidence="1">
    <location>
        <begin position="26"/>
        <end position="1644"/>
    </location>
</feature>
<dbReference type="PROSITE" id="PS50820">
    <property type="entry name" value="LCCL"/>
    <property type="match status" value="1"/>
</dbReference>
<evidence type="ECO:0000259" key="3">
    <source>
        <dbReference type="PROSITE" id="PS50820"/>
    </source>
</evidence>
<dbReference type="InterPro" id="IPR008979">
    <property type="entry name" value="Galactose-bd-like_sf"/>
</dbReference>
<dbReference type="Pfam" id="PF03815">
    <property type="entry name" value="LCCL"/>
    <property type="match status" value="1"/>
</dbReference>
<comment type="caution">
    <text evidence="4">The sequence shown here is derived from an EMBL/GenBank/DDBJ whole genome shotgun (WGS) entry which is preliminary data.</text>
</comment>
<dbReference type="SMART" id="SM00603">
    <property type="entry name" value="LCCL"/>
    <property type="match status" value="1"/>
</dbReference>
<name>A0A1J4MJK7_9CRYT</name>
<dbReference type="EMBL" id="LRBS01000096">
    <property type="protein sequence ID" value="OII74416.1"/>
    <property type="molecule type" value="Genomic_DNA"/>
</dbReference>
<protein>
    <submittedName>
        <fullName evidence="4">LCCL domain-containing protein</fullName>
    </submittedName>
</protein>
<dbReference type="PANTHER" id="PTHR31331">
    <property type="entry name" value="LCCL DOMAIN PROTEIN (AFU_ORTHOLOGUE AFUA_5G08630)"/>
    <property type="match status" value="1"/>
</dbReference>
<dbReference type="InterPro" id="IPR000421">
    <property type="entry name" value="FA58C"/>
</dbReference>
<dbReference type="InterPro" id="IPR036609">
    <property type="entry name" value="LCCL_sf"/>
</dbReference>
<dbReference type="Gene3D" id="2.60.120.260">
    <property type="entry name" value="Galactose-binding domain-like"/>
    <property type="match status" value="1"/>
</dbReference>
<dbReference type="SUPFAM" id="SSF56496">
    <property type="entry name" value="Fibrinogen C-terminal domain-like"/>
    <property type="match status" value="1"/>
</dbReference>
<dbReference type="PANTHER" id="PTHR31331:SF1">
    <property type="entry name" value="CYSTEINE RICH SECRETORY PROTEIN LCCL DOMAIN CONTAINING 2"/>
    <property type="match status" value="1"/>
</dbReference>
<dbReference type="Pfam" id="PF00754">
    <property type="entry name" value="F5_F8_type_C"/>
    <property type="match status" value="1"/>
</dbReference>
<dbReference type="Gene3D" id="2.60.120.560">
    <property type="entry name" value="Exo-inulinase, domain 1"/>
    <property type="match status" value="1"/>
</dbReference>
<dbReference type="InterPro" id="IPR004043">
    <property type="entry name" value="LCCL"/>
</dbReference>
<dbReference type="VEuPathDB" id="CryptoDB:cand_005160"/>
<dbReference type="InterPro" id="IPR036056">
    <property type="entry name" value="Fibrinogen-like_C"/>
</dbReference>